<dbReference type="EMBL" id="VSRR010005762">
    <property type="protein sequence ID" value="MPC43285.1"/>
    <property type="molecule type" value="Genomic_DNA"/>
</dbReference>
<sequence length="61" mass="7076">MVQEAPEHPMGFTSRGASLDTLYKATTTKTYRANMQHNDSDLHHNHTYMEDYICHQNSDPH</sequence>
<comment type="caution">
    <text evidence="1">The sequence shown here is derived from an EMBL/GenBank/DDBJ whole genome shotgun (WGS) entry which is preliminary data.</text>
</comment>
<keyword evidence="2" id="KW-1185">Reference proteome</keyword>
<dbReference type="AlphaFoldDB" id="A0A5B7FCR1"/>
<reference evidence="1 2" key="1">
    <citation type="submission" date="2019-05" db="EMBL/GenBank/DDBJ databases">
        <title>Another draft genome of Portunus trituberculatus and its Hox gene families provides insights of decapod evolution.</title>
        <authorList>
            <person name="Jeong J.-H."/>
            <person name="Song I."/>
            <person name="Kim S."/>
            <person name="Choi T."/>
            <person name="Kim D."/>
            <person name="Ryu S."/>
            <person name="Kim W."/>
        </authorList>
    </citation>
    <scope>NUCLEOTIDE SEQUENCE [LARGE SCALE GENOMIC DNA]</scope>
    <source>
        <tissue evidence="1">Muscle</tissue>
    </source>
</reference>
<evidence type="ECO:0000313" key="1">
    <source>
        <dbReference type="EMBL" id="MPC43285.1"/>
    </source>
</evidence>
<evidence type="ECO:0000313" key="2">
    <source>
        <dbReference type="Proteomes" id="UP000324222"/>
    </source>
</evidence>
<proteinExistence type="predicted"/>
<accession>A0A5B7FCR1</accession>
<gene>
    <name evidence="1" type="ORF">E2C01_036928</name>
</gene>
<dbReference type="Proteomes" id="UP000324222">
    <property type="component" value="Unassembled WGS sequence"/>
</dbReference>
<organism evidence="1 2">
    <name type="scientific">Portunus trituberculatus</name>
    <name type="common">Swimming crab</name>
    <name type="synonym">Neptunus trituberculatus</name>
    <dbReference type="NCBI Taxonomy" id="210409"/>
    <lineage>
        <taxon>Eukaryota</taxon>
        <taxon>Metazoa</taxon>
        <taxon>Ecdysozoa</taxon>
        <taxon>Arthropoda</taxon>
        <taxon>Crustacea</taxon>
        <taxon>Multicrustacea</taxon>
        <taxon>Malacostraca</taxon>
        <taxon>Eumalacostraca</taxon>
        <taxon>Eucarida</taxon>
        <taxon>Decapoda</taxon>
        <taxon>Pleocyemata</taxon>
        <taxon>Brachyura</taxon>
        <taxon>Eubrachyura</taxon>
        <taxon>Portunoidea</taxon>
        <taxon>Portunidae</taxon>
        <taxon>Portuninae</taxon>
        <taxon>Portunus</taxon>
    </lineage>
</organism>
<name>A0A5B7FCR1_PORTR</name>
<protein>
    <submittedName>
        <fullName evidence="1">Uncharacterized protein</fullName>
    </submittedName>
</protein>